<evidence type="ECO:0000256" key="4">
    <source>
        <dbReference type="ARBA" id="ARBA00023027"/>
    </source>
</evidence>
<dbReference type="RefSeq" id="WP_256506980.1">
    <property type="nucleotide sequence ID" value="NZ_CP101740.1"/>
</dbReference>
<dbReference type="CDD" id="cd08191">
    <property type="entry name" value="Fe-ADH-like"/>
    <property type="match status" value="1"/>
</dbReference>
<dbReference type="Gene3D" id="1.20.1090.10">
    <property type="entry name" value="Dehydroquinate synthase-like - alpha domain"/>
    <property type="match status" value="1"/>
</dbReference>
<evidence type="ECO:0000313" key="8">
    <source>
        <dbReference type="Proteomes" id="UP001058533"/>
    </source>
</evidence>
<evidence type="ECO:0000259" key="6">
    <source>
        <dbReference type="Pfam" id="PF25137"/>
    </source>
</evidence>
<evidence type="ECO:0000256" key="1">
    <source>
        <dbReference type="ARBA" id="ARBA00001962"/>
    </source>
</evidence>
<dbReference type="InterPro" id="IPR056798">
    <property type="entry name" value="ADH_Fe_C"/>
</dbReference>
<sequence length="411" mass="42662">MTQPLSLFGAARLPRTILFGRGQRGALGSTSARLGRRALVVTDGRQAAQPVFAEILADLAAHGVTTQVFDGVIPDLPVESIETCIDAARDFAPDLVIAIGGGSAMDHAKIVAVLLAHGGKVSDYYGEFAVPGPVLPLIAVPTTAGTGSEATPVAVVADTGRGTKVGVASPYLIPEVAICDPDLTVSCPPSLTAISGADALTHAIESFTTAPRTGDAMLTEQHVFVGKNALSDHFAKLAIANLFKFLERAWRDGNDIEAREGVMLASLTAGCAFGTAGTAAAHALQYPIGNLTHTAHGAGVAALIPFVMQFNRPACAEAFAELATLVGLPDGSVEERSQAFIEAVAALLASIGIPKSLAELGLREDQQEFVAEHSLDAARLIKNNPRPLDLTAMRAITQAAYAGERHRLVAI</sequence>
<dbReference type="PANTHER" id="PTHR11496:SF102">
    <property type="entry name" value="ALCOHOL DEHYDROGENASE 4"/>
    <property type="match status" value="1"/>
</dbReference>
<dbReference type="Gene3D" id="3.40.50.1970">
    <property type="match status" value="1"/>
</dbReference>
<keyword evidence="8" id="KW-1185">Reference proteome</keyword>
<dbReference type="InterPro" id="IPR018211">
    <property type="entry name" value="ADH_Fe_CS"/>
</dbReference>
<feature type="domain" description="Alcohol dehydrogenase iron-type/glycerol dehydrogenase GldA" evidence="5">
    <location>
        <begin position="14"/>
        <end position="181"/>
    </location>
</feature>
<feature type="domain" description="Fe-containing alcohol dehydrogenase-like C-terminal" evidence="6">
    <location>
        <begin position="192"/>
        <end position="401"/>
    </location>
</feature>
<protein>
    <submittedName>
        <fullName evidence="7">Iron-containing alcohol dehydrogenase</fullName>
    </submittedName>
</protein>
<dbReference type="EMBL" id="CP101740">
    <property type="protein sequence ID" value="UUL83136.1"/>
    <property type="molecule type" value="Genomic_DNA"/>
</dbReference>
<gene>
    <name evidence="7" type="ORF">NMP03_02555</name>
</gene>
<reference evidence="7" key="1">
    <citation type="submission" date="2022-07" db="EMBL/GenBank/DDBJ databases">
        <title>Sphingomonas sp. nov., a novel bacterium isolated from the north slope of the Mount Everest.</title>
        <authorList>
            <person name="Cui X."/>
            <person name="Liu Y."/>
        </authorList>
    </citation>
    <scope>NUCLEOTIDE SEQUENCE</scope>
    <source>
        <strain evidence="7">S5-59</strain>
    </source>
</reference>
<dbReference type="PROSITE" id="PS00913">
    <property type="entry name" value="ADH_IRON_1"/>
    <property type="match status" value="1"/>
</dbReference>
<organism evidence="7 8">
    <name type="scientific">Sphingomonas qomolangmaensis</name>
    <dbReference type="NCBI Taxonomy" id="2918765"/>
    <lineage>
        <taxon>Bacteria</taxon>
        <taxon>Pseudomonadati</taxon>
        <taxon>Pseudomonadota</taxon>
        <taxon>Alphaproteobacteria</taxon>
        <taxon>Sphingomonadales</taxon>
        <taxon>Sphingomonadaceae</taxon>
        <taxon>Sphingomonas</taxon>
    </lineage>
</organism>
<name>A0ABY5LAG4_9SPHN</name>
<evidence type="ECO:0000256" key="3">
    <source>
        <dbReference type="ARBA" id="ARBA00023002"/>
    </source>
</evidence>
<dbReference type="SUPFAM" id="SSF56796">
    <property type="entry name" value="Dehydroquinate synthase-like"/>
    <property type="match status" value="1"/>
</dbReference>
<proteinExistence type="inferred from homology"/>
<comment type="cofactor">
    <cofactor evidence="1">
        <name>Fe cation</name>
        <dbReference type="ChEBI" id="CHEBI:24875"/>
    </cofactor>
</comment>
<dbReference type="Pfam" id="PF25137">
    <property type="entry name" value="ADH_Fe_C"/>
    <property type="match status" value="1"/>
</dbReference>
<evidence type="ECO:0000313" key="7">
    <source>
        <dbReference type="EMBL" id="UUL83136.1"/>
    </source>
</evidence>
<keyword evidence="4" id="KW-0520">NAD</keyword>
<evidence type="ECO:0000256" key="2">
    <source>
        <dbReference type="ARBA" id="ARBA00007358"/>
    </source>
</evidence>
<dbReference type="Pfam" id="PF00465">
    <property type="entry name" value="Fe-ADH"/>
    <property type="match status" value="1"/>
</dbReference>
<comment type="similarity">
    <text evidence="2">Belongs to the iron-containing alcohol dehydrogenase family.</text>
</comment>
<evidence type="ECO:0000259" key="5">
    <source>
        <dbReference type="Pfam" id="PF00465"/>
    </source>
</evidence>
<dbReference type="InterPro" id="IPR039697">
    <property type="entry name" value="Alcohol_dehydrogenase_Fe"/>
</dbReference>
<dbReference type="PANTHER" id="PTHR11496">
    <property type="entry name" value="ALCOHOL DEHYDROGENASE"/>
    <property type="match status" value="1"/>
</dbReference>
<accession>A0ABY5LAG4</accession>
<keyword evidence="3" id="KW-0560">Oxidoreductase</keyword>
<dbReference type="InterPro" id="IPR001670">
    <property type="entry name" value="ADH_Fe/GldA"/>
</dbReference>
<dbReference type="Proteomes" id="UP001058533">
    <property type="component" value="Chromosome"/>
</dbReference>